<reference evidence="2" key="1">
    <citation type="journal article" date="2023" name="Mol. Phylogenet. Evol.">
        <title>Genome-scale phylogeny and comparative genomics of the fungal order Sordariales.</title>
        <authorList>
            <person name="Hensen N."/>
            <person name="Bonometti L."/>
            <person name="Westerberg I."/>
            <person name="Brannstrom I.O."/>
            <person name="Guillou S."/>
            <person name="Cros-Aarteil S."/>
            <person name="Calhoun S."/>
            <person name="Haridas S."/>
            <person name="Kuo A."/>
            <person name="Mondo S."/>
            <person name="Pangilinan J."/>
            <person name="Riley R."/>
            <person name="LaButti K."/>
            <person name="Andreopoulos B."/>
            <person name="Lipzen A."/>
            <person name="Chen C."/>
            <person name="Yan M."/>
            <person name="Daum C."/>
            <person name="Ng V."/>
            <person name="Clum A."/>
            <person name="Steindorff A."/>
            <person name="Ohm R.A."/>
            <person name="Martin F."/>
            <person name="Silar P."/>
            <person name="Natvig D.O."/>
            <person name="Lalanne C."/>
            <person name="Gautier V."/>
            <person name="Ament-Velasquez S.L."/>
            <person name="Kruys A."/>
            <person name="Hutchinson M.I."/>
            <person name="Powell A.J."/>
            <person name="Barry K."/>
            <person name="Miller A.N."/>
            <person name="Grigoriev I.V."/>
            <person name="Debuchy R."/>
            <person name="Gladieux P."/>
            <person name="Hiltunen Thoren M."/>
            <person name="Johannesson H."/>
        </authorList>
    </citation>
    <scope>NUCLEOTIDE SEQUENCE</scope>
    <source>
        <strain evidence="2">CBS 757.83</strain>
    </source>
</reference>
<evidence type="ECO:0000313" key="2">
    <source>
        <dbReference type="EMBL" id="KAK4104805.1"/>
    </source>
</evidence>
<protein>
    <submittedName>
        <fullName evidence="2">Uncharacterized protein</fullName>
    </submittedName>
</protein>
<proteinExistence type="predicted"/>
<dbReference type="AlphaFoldDB" id="A0AAN6Q759"/>
<evidence type="ECO:0000313" key="3">
    <source>
        <dbReference type="Proteomes" id="UP001305647"/>
    </source>
</evidence>
<feature type="compositionally biased region" description="Low complexity" evidence="1">
    <location>
        <begin position="59"/>
        <end position="77"/>
    </location>
</feature>
<keyword evidence="3" id="KW-1185">Reference proteome</keyword>
<dbReference type="EMBL" id="MU863626">
    <property type="protein sequence ID" value="KAK4104805.1"/>
    <property type="molecule type" value="Genomic_DNA"/>
</dbReference>
<evidence type="ECO:0000256" key="1">
    <source>
        <dbReference type="SAM" id="MobiDB-lite"/>
    </source>
</evidence>
<dbReference type="Proteomes" id="UP001305647">
    <property type="component" value="Unassembled WGS sequence"/>
</dbReference>
<name>A0AAN6Q759_9PEZI</name>
<gene>
    <name evidence="2" type="ORF">N658DRAFT_492901</name>
</gene>
<feature type="region of interest" description="Disordered" evidence="1">
    <location>
        <begin position="59"/>
        <end position="118"/>
    </location>
</feature>
<reference evidence="2" key="2">
    <citation type="submission" date="2023-05" db="EMBL/GenBank/DDBJ databases">
        <authorList>
            <consortium name="Lawrence Berkeley National Laboratory"/>
            <person name="Steindorff A."/>
            <person name="Hensen N."/>
            <person name="Bonometti L."/>
            <person name="Westerberg I."/>
            <person name="Brannstrom I.O."/>
            <person name="Guillou S."/>
            <person name="Cros-Aarteil S."/>
            <person name="Calhoun S."/>
            <person name="Haridas S."/>
            <person name="Kuo A."/>
            <person name="Mondo S."/>
            <person name="Pangilinan J."/>
            <person name="Riley R."/>
            <person name="Labutti K."/>
            <person name="Andreopoulos B."/>
            <person name="Lipzen A."/>
            <person name="Chen C."/>
            <person name="Yanf M."/>
            <person name="Daum C."/>
            <person name="Ng V."/>
            <person name="Clum A."/>
            <person name="Ohm R."/>
            <person name="Martin F."/>
            <person name="Silar P."/>
            <person name="Natvig D."/>
            <person name="Lalanne C."/>
            <person name="Gautier V."/>
            <person name="Ament-Velasquez S.L."/>
            <person name="Kruys A."/>
            <person name="Hutchinson M.I."/>
            <person name="Powell A.J."/>
            <person name="Barry K."/>
            <person name="Miller A.N."/>
            <person name="Grigoriev I.V."/>
            <person name="Debuchy R."/>
            <person name="Gladieux P."/>
            <person name="Thoren M.H."/>
            <person name="Johannesson H."/>
        </authorList>
    </citation>
    <scope>NUCLEOTIDE SEQUENCE</scope>
    <source>
        <strain evidence="2">CBS 757.83</strain>
    </source>
</reference>
<organism evidence="2 3">
    <name type="scientific">Parathielavia hyrcaniae</name>
    <dbReference type="NCBI Taxonomy" id="113614"/>
    <lineage>
        <taxon>Eukaryota</taxon>
        <taxon>Fungi</taxon>
        <taxon>Dikarya</taxon>
        <taxon>Ascomycota</taxon>
        <taxon>Pezizomycotina</taxon>
        <taxon>Sordariomycetes</taxon>
        <taxon>Sordariomycetidae</taxon>
        <taxon>Sordariales</taxon>
        <taxon>Chaetomiaceae</taxon>
        <taxon>Parathielavia</taxon>
    </lineage>
</organism>
<sequence>MHALRSLPCATGVASEITSSWASHRSVGLSLPATWMSWWLFPPPPPALGKSVVAWDVPAQQTPQLPSPSLLPDTSASGLDRPARNVVTSEARAPPYTAHYQAANPVRAPLPAGHSRHR</sequence>
<accession>A0AAN6Q759</accession>
<comment type="caution">
    <text evidence="2">The sequence shown here is derived from an EMBL/GenBank/DDBJ whole genome shotgun (WGS) entry which is preliminary data.</text>
</comment>